<dbReference type="Pfam" id="PF01380">
    <property type="entry name" value="SIS"/>
    <property type="match status" value="1"/>
</dbReference>
<dbReference type="InterPro" id="IPR004800">
    <property type="entry name" value="KdsD/KpsF-type"/>
</dbReference>
<dbReference type="GO" id="GO:1901135">
    <property type="term" value="P:carbohydrate derivative metabolic process"/>
    <property type="evidence" value="ECO:0007669"/>
    <property type="project" value="InterPro"/>
</dbReference>
<dbReference type="InterPro" id="IPR046348">
    <property type="entry name" value="SIS_dom_sf"/>
</dbReference>
<proteinExistence type="inferred from homology"/>
<comment type="similarity">
    <text evidence="1 4">Belongs to the SIS family. GutQ/KpsF subfamily.</text>
</comment>
<dbReference type="EMBL" id="DRBW01000008">
    <property type="protein sequence ID" value="HDM89611.1"/>
    <property type="molecule type" value="Genomic_DNA"/>
</dbReference>
<dbReference type="Gene3D" id="3.10.580.10">
    <property type="entry name" value="CBS-domain"/>
    <property type="match status" value="1"/>
</dbReference>
<evidence type="ECO:0000313" key="10">
    <source>
        <dbReference type="EMBL" id="HDM89611.1"/>
    </source>
</evidence>
<evidence type="ECO:0000256" key="3">
    <source>
        <dbReference type="ARBA" id="ARBA00023122"/>
    </source>
</evidence>
<dbReference type="PIRSF" id="PIRSF004692">
    <property type="entry name" value="KdsD_KpsF"/>
    <property type="match status" value="1"/>
</dbReference>
<dbReference type="PANTHER" id="PTHR42745">
    <property type="match status" value="1"/>
</dbReference>
<keyword evidence="5" id="KW-0479">Metal-binding</keyword>
<feature type="site" description="Catalytically relevant" evidence="6">
    <location>
        <position position="105"/>
    </location>
</feature>
<dbReference type="NCBIfam" id="TIGR00393">
    <property type="entry name" value="kpsF"/>
    <property type="match status" value="1"/>
</dbReference>
<sequence>MREEKILAIARDVLQKEKEGIQAIIDGLGEDFIRAVRLILSKKGRVIVTGLGKSGIVAKKIAATLTSTGTPAIYLHPTESLHGDLGIVSRDDVVLAISKSGESDEFHLLIPLLKRWNLPIIAITANKDSELAHNSDVVLEVKVDKEACPYDLAPTVSTTATMALGDALSVVLLFEKNFRLEDFAALHPGGFIGKRFWLKVEDMMLTGEKYVPVVGTDADMKQVILEMTAKRGITSVVDEKKKVVGVITDGDLRRLLERESDIFRFKASDVMNRNPKVITKEELATTAAQKMEQYGITALIVVDDEKHPIGIIHLHDLMRARVV</sequence>
<evidence type="ECO:0000256" key="7">
    <source>
        <dbReference type="PROSITE-ProRule" id="PRU00703"/>
    </source>
</evidence>
<feature type="site" description="Catalytically relevant" evidence="6">
    <location>
        <position position="187"/>
    </location>
</feature>
<keyword evidence="5" id="KW-0862">Zinc</keyword>
<dbReference type="InterPro" id="IPR050986">
    <property type="entry name" value="GutQ/KpsF_isomerases"/>
</dbReference>
<dbReference type="InterPro" id="IPR000644">
    <property type="entry name" value="CBS_dom"/>
</dbReference>
<dbReference type="GO" id="GO:0046872">
    <property type="term" value="F:metal ion binding"/>
    <property type="evidence" value="ECO:0007669"/>
    <property type="project" value="UniProtKB-KW"/>
</dbReference>
<dbReference type="PROSITE" id="PS51371">
    <property type="entry name" value="CBS"/>
    <property type="match status" value="2"/>
</dbReference>
<gene>
    <name evidence="10" type="ORF">ENG67_00185</name>
</gene>
<feature type="binding site" evidence="5">
    <location>
        <position position="76"/>
    </location>
    <ligand>
        <name>Zn(2+)</name>
        <dbReference type="ChEBI" id="CHEBI:29105"/>
    </ligand>
</feature>
<dbReference type="InterPro" id="IPR035474">
    <property type="entry name" value="SIS_Kpsf"/>
</dbReference>
<evidence type="ECO:0000256" key="4">
    <source>
        <dbReference type="PIRNR" id="PIRNR004692"/>
    </source>
</evidence>
<evidence type="ECO:0000256" key="1">
    <source>
        <dbReference type="ARBA" id="ARBA00008165"/>
    </source>
</evidence>
<dbReference type="GO" id="GO:0019146">
    <property type="term" value="F:arabinose-5-phosphate isomerase activity"/>
    <property type="evidence" value="ECO:0007669"/>
    <property type="project" value="UniProtKB-ARBA"/>
</dbReference>
<dbReference type="InterPro" id="IPR046342">
    <property type="entry name" value="CBS_dom_sf"/>
</dbReference>
<feature type="domain" description="CBS" evidence="8">
    <location>
        <begin position="271"/>
        <end position="323"/>
    </location>
</feature>
<dbReference type="InterPro" id="IPR001347">
    <property type="entry name" value="SIS_dom"/>
</dbReference>
<dbReference type="FunFam" id="3.40.50.10490:FF:000011">
    <property type="entry name" value="Arabinose 5-phosphate isomerase"/>
    <property type="match status" value="1"/>
</dbReference>
<evidence type="ECO:0000259" key="8">
    <source>
        <dbReference type="PROSITE" id="PS51371"/>
    </source>
</evidence>
<keyword evidence="10" id="KW-0413">Isomerase</keyword>
<dbReference type="PROSITE" id="PS51464">
    <property type="entry name" value="SIS"/>
    <property type="match status" value="1"/>
</dbReference>
<dbReference type="GO" id="GO:0097367">
    <property type="term" value="F:carbohydrate derivative binding"/>
    <property type="evidence" value="ECO:0007669"/>
    <property type="project" value="InterPro"/>
</dbReference>
<feature type="domain" description="CBS" evidence="8">
    <location>
        <begin position="204"/>
        <end position="262"/>
    </location>
</feature>
<evidence type="ECO:0000256" key="6">
    <source>
        <dbReference type="PIRSR" id="PIRSR004692-3"/>
    </source>
</evidence>
<dbReference type="CDD" id="cd05014">
    <property type="entry name" value="SIS_Kpsf"/>
    <property type="match status" value="1"/>
</dbReference>
<dbReference type="GO" id="GO:0005975">
    <property type="term" value="P:carbohydrate metabolic process"/>
    <property type="evidence" value="ECO:0007669"/>
    <property type="project" value="InterPro"/>
</dbReference>
<dbReference type="Gene3D" id="3.40.50.10490">
    <property type="entry name" value="Glucose-6-phosphate isomerase like protein, domain 1"/>
    <property type="match status" value="1"/>
</dbReference>
<accession>A0A7C1B9E9</accession>
<keyword evidence="2" id="KW-0677">Repeat</keyword>
<evidence type="ECO:0000256" key="5">
    <source>
        <dbReference type="PIRSR" id="PIRSR004692-2"/>
    </source>
</evidence>
<organism evidence="10">
    <name type="scientific">candidate division WOR-3 bacterium</name>
    <dbReference type="NCBI Taxonomy" id="2052148"/>
    <lineage>
        <taxon>Bacteria</taxon>
        <taxon>Bacteria division WOR-3</taxon>
    </lineage>
</organism>
<dbReference type="PANTHER" id="PTHR42745:SF1">
    <property type="entry name" value="ARABINOSE 5-PHOSPHATE ISOMERASE KDSD"/>
    <property type="match status" value="1"/>
</dbReference>
<reference evidence="10" key="1">
    <citation type="journal article" date="2020" name="mSystems">
        <title>Genome- and Community-Level Interaction Insights into Carbon Utilization and Element Cycling Functions of Hydrothermarchaeota in Hydrothermal Sediment.</title>
        <authorList>
            <person name="Zhou Z."/>
            <person name="Liu Y."/>
            <person name="Xu W."/>
            <person name="Pan J."/>
            <person name="Luo Z.H."/>
            <person name="Li M."/>
        </authorList>
    </citation>
    <scope>NUCLEOTIDE SEQUENCE [LARGE SCALE GENOMIC DNA]</scope>
    <source>
        <strain evidence="10">HyVt-237</strain>
    </source>
</reference>
<name>A0A7C1B9E9_UNCW3</name>
<dbReference type="Pfam" id="PF00571">
    <property type="entry name" value="CBS"/>
    <property type="match status" value="2"/>
</dbReference>
<dbReference type="CDD" id="cd04604">
    <property type="entry name" value="CBS_pair_SIS_assoc"/>
    <property type="match status" value="1"/>
</dbReference>
<dbReference type="SMART" id="SM00116">
    <property type="entry name" value="CBS"/>
    <property type="match status" value="2"/>
</dbReference>
<dbReference type="AlphaFoldDB" id="A0A7C1B9E9"/>
<protein>
    <submittedName>
        <fullName evidence="10">KpsF/GutQ family sugar-phosphate isomerase</fullName>
    </submittedName>
</protein>
<feature type="site" description="Catalytically relevant" evidence="6">
    <location>
        <position position="53"/>
    </location>
</feature>
<evidence type="ECO:0000259" key="9">
    <source>
        <dbReference type="PROSITE" id="PS51464"/>
    </source>
</evidence>
<feature type="domain" description="SIS" evidence="9">
    <location>
        <begin position="35"/>
        <end position="178"/>
    </location>
</feature>
<comment type="caution">
    <text evidence="10">The sequence shown here is derived from an EMBL/GenBank/DDBJ whole genome shotgun (WGS) entry which is preliminary data.</text>
</comment>
<dbReference type="Proteomes" id="UP000885931">
    <property type="component" value="Unassembled WGS sequence"/>
</dbReference>
<feature type="site" description="Catalytically relevant" evidence="6">
    <location>
        <position position="146"/>
    </location>
</feature>
<dbReference type="SUPFAM" id="SSF53697">
    <property type="entry name" value="SIS domain"/>
    <property type="match status" value="1"/>
</dbReference>
<keyword evidence="3 7" id="KW-0129">CBS domain</keyword>
<evidence type="ECO:0000256" key="2">
    <source>
        <dbReference type="ARBA" id="ARBA00022737"/>
    </source>
</evidence>